<name>A0A1X7HKL0_9BACL</name>
<keyword evidence="11" id="KW-0028">Amino-acid biosynthesis</keyword>
<feature type="active site" evidence="11">
    <location>
        <position position="337"/>
    </location>
</feature>
<keyword evidence="6 11" id="KW-0067">ATP-binding</keyword>
<dbReference type="NCBIfam" id="NF009475">
    <property type="entry name" value="PRK12838.1"/>
    <property type="match status" value="1"/>
</dbReference>
<dbReference type="EMBL" id="LT840184">
    <property type="protein sequence ID" value="SMF88320.1"/>
    <property type="molecule type" value="Genomic_DNA"/>
</dbReference>
<evidence type="ECO:0000256" key="9">
    <source>
        <dbReference type="ARBA" id="ARBA00048816"/>
    </source>
</evidence>
<comment type="catalytic activity">
    <reaction evidence="10 11">
        <text>L-glutamine + H2O = L-glutamate + NH4(+)</text>
        <dbReference type="Rhea" id="RHEA:15889"/>
        <dbReference type="ChEBI" id="CHEBI:15377"/>
        <dbReference type="ChEBI" id="CHEBI:28938"/>
        <dbReference type="ChEBI" id="CHEBI:29985"/>
        <dbReference type="ChEBI" id="CHEBI:58359"/>
    </reaction>
</comment>
<dbReference type="UniPathway" id="UPA00068">
    <property type="reaction ID" value="UER00171"/>
</dbReference>
<comment type="catalytic activity">
    <reaction evidence="9 11">
        <text>hydrogencarbonate + L-glutamine + 2 ATP + H2O = carbamoyl phosphate + L-glutamate + 2 ADP + phosphate + 2 H(+)</text>
        <dbReference type="Rhea" id="RHEA:18633"/>
        <dbReference type="ChEBI" id="CHEBI:15377"/>
        <dbReference type="ChEBI" id="CHEBI:15378"/>
        <dbReference type="ChEBI" id="CHEBI:17544"/>
        <dbReference type="ChEBI" id="CHEBI:29985"/>
        <dbReference type="ChEBI" id="CHEBI:30616"/>
        <dbReference type="ChEBI" id="CHEBI:43474"/>
        <dbReference type="ChEBI" id="CHEBI:58228"/>
        <dbReference type="ChEBI" id="CHEBI:58359"/>
        <dbReference type="ChEBI" id="CHEBI:456216"/>
        <dbReference type="EC" id="6.3.5.5"/>
    </reaction>
</comment>
<evidence type="ECO:0000313" key="14">
    <source>
        <dbReference type="Proteomes" id="UP000192940"/>
    </source>
</evidence>
<keyword evidence="4 11" id="KW-0436">Ligase</keyword>
<dbReference type="SUPFAM" id="SSF52317">
    <property type="entry name" value="Class I glutamine amidotransferase-like"/>
    <property type="match status" value="1"/>
</dbReference>
<dbReference type="FunFam" id="3.40.50.880:FF:000029">
    <property type="entry name" value="Carbamoyl-phosphate synthase small chain"/>
    <property type="match status" value="1"/>
</dbReference>
<dbReference type="GO" id="GO:0006526">
    <property type="term" value="P:L-arginine biosynthetic process"/>
    <property type="evidence" value="ECO:0007669"/>
    <property type="project" value="UniProtKB-UniRule"/>
</dbReference>
<protein>
    <recommendedName>
        <fullName evidence="11">Carbamoyl phosphate synthase small chain</fullName>
        <ecNumber evidence="11">6.3.5.5</ecNumber>
    </recommendedName>
    <alternativeName>
        <fullName evidence="11">Carbamoyl phosphate synthetase glutamine chain</fullName>
    </alternativeName>
</protein>
<dbReference type="Pfam" id="PF00988">
    <property type="entry name" value="CPSase_sm_chain"/>
    <property type="match status" value="1"/>
</dbReference>
<evidence type="ECO:0000256" key="11">
    <source>
        <dbReference type="HAMAP-Rule" id="MF_01209"/>
    </source>
</evidence>
<evidence type="ECO:0000256" key="2">
    <source>
        <dbReference type="ARBA" id="ARBA00005077"/>
    </source>
</evidence>
<evidence type="ECO:0000256" key="3">
    <source>
        <dbReference type="ARBA" id="ARBA00007800"/>
    </source>
</evidence>
<dbReference type="SMART" id="SM01097">
    <property type="entry name" value="CPSase_sm_chain"/>
    <property type="match status" value="1"/>
</dbReference>
<dbReference type="AlphaFoldDB" id="A0A1X7HKL0"/>
<comment type="function">
    <text evidence="11">Small subunit of the glutamine-dependent carbamoyl phosphate synthetase (CPSase). CPSase catalyzes the formation of carbamoyl phosphate from the ammonia moiety of glutamine, carbonate, and phosphate donated by ATP, constituting the first step of 2 biosynthetic pathways, one leading to arginine and/or urea and the other to pyrimidine nucleotides. The small subunit (glutamine amidotransferase) binds and cleaves glutamine to supply the large subunit with the substrate ammonia.</text>
</comment>
<evidence type="ECO:0000256" key="1">
    <source>
        <dbReference type="ARBA" id="ARBA00004812"/>
    </source>
</evidence>
<dbReference type="STRING" id="1313296.SAMN05661091_4239"/>
<comment type="pathway">
    <text evidence="1 11">Pyrimidine metabolism; UMP biosynthesis via de novo pathway; (S)-dihydroorotate from bicarbonate: step 1/3.</text>
</comment>
<evidence type="ECO:0000256" key="4">
    <source>
        <dbReference type="ARBA" id="ARBA00022598"/>
    </source>
</evidence>
<feature type="region of interest" description="CPSase" evidence="11">
    <location>
        <begin position="1"/>
        <end position="174"/>
    </location>
</feature>
<keyword evidence="11" id="KW-0055">Arginine biosynthesis</keyword>
<dbReference type="InterPro" id="IPR002474">
    <property type="entry name" value="CarbamoylP_synth_ssu_N"/>
</dbReference>
<dbReference type="GO" id="GO:0005524">
    <property type="term" value="F:ATP binding"/>
    <property type="evidence" value="ECO:0007669"/>
    <property type="project" value="UniProtKB-UniRule"/>
</dbReference>
<dbReference type="Gene3D" id="3.50.30.20">
    <property type="entry name" value="Carbamoyl-phosphate synthase small subunit, N-terminal domain"/>
    <property type="match status" value="1"/>
</dbReference>
<dbReference type="InterPro" id="IPR017926">
    <property type="entry name" value="GATASE"/>
</dbReference>
<dbReference type="GO" id="GO:0004359">
    <property type="term" value="F:glutaminase activity"/>
    <property type="evidence" value="ECO:0007669"/>
    <property type="project" value="RHEA"/>
</dbReference>
<proteinExistence type="inferred from homology"/>
<feature type="binding site" evidence="11">
    <location>
        <position position="292"/>
    </location>
    <ligand>
        <name>L-glutamine</name>
        <dbReference type="ChEBI" id="CHEBI:58359"/>
    </ligand>
</feature>
<keyword evidence="7 11" id="KW-0315">Glutamine amidotransferase</keyword>
<dbReference type="GO" id="GO:0006541">
    <property type="term" value="P:glutamine metabolic process"/>
    <property type="evidence" value="ECO:0007669"/>
    <property type="project" value="InterPro"/>
</dbReference>
<feature type="binding site" evidence="11">
    <location>
        <position position="47"/>
    </location>
    <ligand>
        <name>L-glutamine</name>
        <dbReference type="ChEBI" id="CHEBI:58359"/>
    </ligand>
</feature>
<dbReference type="PRINTS" id="PR00099">
    <property type="entry name" value="CPSGATASE"/>
</dbReference>
<feature type="binding site" evidence="11">
    <location>
        <position position="295"/>
    </location>
    <ligand>
        <name>L-glutamine</name>
        <dbReference type="ChEBI" id="CHEBI:58359"/>
    </ligand>
</feature>
<comment type="pathway">
    <text evidence="2 11">Amino-acid biosynthesis; L-arginine biosynthesis; carbamoyl phosphate from bicarbonate: step 1/1.</text>
</comment>
<evidence type="ECO:0000256" key="6">
    <source>
        <dbReference type="ARBA" id="ARBA00022840"/>
    </source>
</evidence>
<feature type="active site" evidence="11">
    <location>
        <position position="335"/>
    </location>
</feature>
<keyword evidence="14" id="KW-1185">Reference proteome</keyword>
<evidence type="ECO:0000256" key="7">
    <source>
        <dbReference type="ARBA" id="ARBA00022962"/>
    </source>
</evidence>
<dbReference type="Gene3D" id="3.40.50.880">
    <property type="match status" value="1"/>
</dbReference>
<dbReference type="PANTHER" id="PTHR43418">
    <property type="entry name" value="MULTIFUNCTIONAL TRYPTOPHAN BIOSYNTHESIS PROTEIN-RELATED"/>
    <property type="match status" value="1"/>
</dbReference>
<dbReference type="InterPro" id="IPR036480">
    <property type="entry name" value="CarbP_synth_ssu_N_sf"/>
</dbReference>
<feature type="domain" description="Carbamoyl-phosphate synthase small subunit N-terminal" evidence="12">
    <location>
        <begin position="3"/>
        <end position="133"/>
    </location>
</feature>
<dbReference type="NCBIfam" id="TIGR01368">
    <property type="entry name" value="CPSaseIIsmall"/>
    <property type="match status" value="1"/>
</dbReference>
<keyword evidence="8 11" id="KW-0665">Pyrimidine biosynthesis</keyword>
<feature type="binding site" evidence="11">
    <location>
        <position position="294"/>
    </location>
    <ligand>
        <name>L-glutamine</name>
        <dbReference type="ChEBI" id="CHEBI:58359"/>
    </ligand>
</feature>
<dbReference type="HAMAP" id="MF_01209">
    <property type="entry name" value="CPSase_S_chain"/>
    <property type="match status" value="1"/>
</dbReference>
<dbReference type="Pfam" id="PF00117">
    <property type="entry name" value="GATase"/>
    <property type="match status" value="1"/>
</dbReference>
<feature type="binding site" evidence="11">
    <location>
        <position position="251"/>
    </location>
    <ligand>
        <name>L-glutamine</name>
        <dbReference type="ChEBI" id="CHEBI:58359"/>
    </ligand>
</feature>
<accession>A0A1X7HKL0</accession>
<dbReference type="UniPathway" id="UPA00070">
    <property type="reaction ID" value="UER00115"/>
</dbReference>
<feature type="binding site" evidence="11">
    <location>
        <position position="225"/>
    </location>
    <ligand>
        <name>L-glutamine</name>
        <dbReference type="ChEBI" id="CHEBI:58359"/>
    </ligand>
</feature>
<sequence length="380" mass="42044">MQAQARLLLEDGTLFSGKAFGADAEMTGEVVFNTGITGYQEVLSDPSYCGQIVTMTYPLIGNYGITRDDFEAIRPFVHGFVVRRHEPVPSNWRAEYSVDSLLKEYGIPGISEIDTRMLTRIIRHHGTMKGILTTSSKPVEELMEMLNDTSIPQLRNQVARTSTPQMFTSPGQKERIVLVDFGAKSGILRELTARGCDVIVVPHDTTADEIRRLHPDGIQLSNGPGDPKDVPYAVDMIKELLGEYPIFGICLGHQLFALASGADTEKLKFGHRGGNHPVKELSSGRCYITSQNHGYTVNEDSIAGTDLEITHINNNDKTVEGLKHTKYPAFSVQYHPEAAPGPHDSSYLFDEFLEMIAHHKKNEIRKPRQAVLAAAVKGAR</sequence>
<dbReference type="PRINTS" id="PR00096">
    <property type="entry name" value="GATASE"/>
</dbReference>
<dbReference type="GO" id="GO:0004088">
    <property type="term" value="F:carbamoyl-phosphate synthase (glutamine-hydrolyzing) activity"/>
    <property type="evidence" value="ECO:0007669"/>
    <property type="project" value="UniProtKB-UniRule"/>
</dbReference>
<comment type="similarity">
    <text evidence="3 11">Belongs to the CarA family.</text>
</comment>
<evidence type="ECO:0000313" key="13">
    <source>
        <dbReference type="EMBL" id="SMF88320.1"/>
    </source>
</evidence>
<keyword evidence="5 11" id="KW-0547">Nucleotide-binding</keyword>
<comment type="subunit">
    <text evidence="11">Composed of two chains; the small (or glutamine) chain promotes the hydrolysis of glutamine to ammonia, which is used by the large (or ammonia) chain to synthesize carbamoyl phosphate. Tetramer of heterodimers (alpha,beta)4.</text>
</comment>
<dbReference type="SUPFAM" id="SSF52021">
    <property type="entry name" value="Carbamoyl phosphate synthetase, small subunit N-terminal domain"/>
    <property type="match status" value="1"/>
</dbReference>
<feature type="binding site" evidence="11">
    <location>
        <position position="223"/>
    </location>
    <ligand>
        <name>L-glutamine</name>
        <dbReference type="ChEBI" id="CHEBI:58359"/>
    </ligand>
</feature>
<dbReference type="InterPro" id="IPR029062">
    <property type="entry name" value="Class_I_gatase-like"/>
</dbReference>
<dbReference type="GO" id="GO:0044205">
    <property type="term" value="P:'de novo' UMP biosynthetic process"/>
    <property type="evidence" value="ECO:0007669"/>
    <property type="project" value="UniProtKB-UniRule"/>
</dbReference>
<dbReference type="InterPro" id="IPR050472">
    <property type="entry name" value="Anth_synth/Amidotransfase"/>
</dbReference>
<evidence type="ECO:0000256" key="5">
    <source>
        <dbReference type="ARBA" id="ARBA00022741"/>
    </source>
</evidence>
<reference evidence="13 14" key="1">
    <citation type="submission" date="2017-04" db="EMBL/GenBank/DDBJ databases">
        <authorList>
            <person name="Afonso C.L."/>
            <person name="Miller P.J."/>
            <person name="Scott M.A."/>
            <person name="Spackman E."/>
            <person name="Goraichik I."/>
            <person name="Dimitrov K.M."/>
            <person name="Suarez D.L."/>
            <person name="Swayne D.E."/>
        </authorList>
    </citation>
    <scope>NUCLEOTIDE SEQUENCE [LARGE SCALE GENOMIC DNA]</scope>
    <source>
        <strain evidence="13 14">N3/975</strain>
    </source>
</reference>
<organism evidence="13 14">
    <name type="scientific">Paenibacillus uliginis N3/975</name>
    <dbReference type="NCBI Taxonomy" id="1313296"/>
    <lineage>
        <taxon>Bacteria</taxon>
        <taxon>Bacillati</taxon>
        <taxon>Bacillota</taxon>
        <taxon>Bacilli</taxon>
        <taxon>Bacillales</taxon>
        <taxon>Paenibacillaceae</taxon>
        <taxon>Paenibacillus</taxon>
    </lineage>
</organism>
<gene>
    <name evidence="11" type="primary">carA</name>
    <name evidence="13" type="ORF">SAMN05661091_4239</name>
</gene>
<dbReference type="InterPro" id="IPR006274">
    <property type="entry name" value="CarbamoylP_synth_ssu"/>
</dbReference>
<dbReference type="GO" id="GO:0006207">
    <property type="term" value="P:'de novo' pyrimidine nucleobase biosynthetic process"/>
    <property type="evidence" value="ECO:0007669"/>
    <property type="project" value="InterPro"/>
</dbReference>
<dbReference type="CDD" id="cd01744">
    <property type="entry name" value="GATase1_CPSase"/>
    <property type="match status" value="1"/>
</dbReference>
<evidence type="ECO:0000256" key="8">
    <source>
        <dbReference type="ARBA" id="ARBA00022975"/>
    </source>
</evidence>
<dbReference type="PANTHER" id="PTHR43418:SF7">
    <property type="entry name" value="CARBAMOYL-PHOSPHATE SYNTHASE SMALL CHAIN"/>
    <property type="match status" value="1"/>
</dbReference>
<dbReference type="EC" id="6.3.5.5" evidence="11"/>
<dbReference type="PROSITE" id="PS51273">
    <property type="entry name" value="GATASE_TYPE_1"/>
    <property type="match status" value="1"/>
</dbReference>
<feature type="binding site" evidence="11">
    <location>
        <position position="254"/>
    </location>
    <ligand>
        <name>L-glutamine</name>
        <dbReference type="ChEBI" id="CHEBI:58359"/>
    </ligand>
</feature>
<evidence type="ECO:0000256" key="10">
    <source>
        <dbReference type="ARBA" id="ARBA00049285"/>
    </source>
</evidence>
<evidence type="ECO:0000259" key="12">
    <source>
        <dbReference type="SMART" id="SM01097"/>
    </source>
</evidence>
<dbReference type="InterPro" id="IPR035686">
    <property type="entry name" value="CPSase_GATase1"/>
</dbReference>
<feature type="active site" description="Nucleophile" evidence="11">
    <location>
        <position position="250"/>
    </location>
</feature>
<dbReference type="PRINTS" id="PR00097">
    <property type="entry name" value="ANTSNTHASEII"/>
</dbReference>
<dbReference type="FunFam" id="3.50.30.20:FF:000001">
    <property type="entry name" value="Carbamoyl-phosphate synthase small chain"/>
    <property type="match status" value="1"/>
</dbReference>
<dbReference type="Proteomes" id="UP000192940">
    <property type="component" value="Chromosome I"/>
</dbReference>